<dbReference type="OMA" id="RWIRNAD"/>
<dbReference type="GeneID" id="9675466"/>
<dbReference type="RefSeq" id="XP_003046884.1">
    <property type="nucleotide sequence ID" value="XM_003046838.1"/>
</dbReference>
<keyword evidence="1" id="KW-0175">Coiled coil</keyword>
<gene>
    <name evidence="2" type="ORF">NECHADRAFT_83319</name>
</gene>
<dbReference type="EMBL" id="GG698909">
    <property type="protein sequence ID" value="EEU41171.1"/>
    <property type="molecule type" value="Genomic_DNA"/>
</dbReference>
<reference evidence="2 3" key="1">
    <citation type="journal article" date="2009" name="PLoS Genet.">
        <title>The genome of Nectria haematococca: contribution of supernumerary chromosomes to gene expansion.</title>
        <authorList>
            <person name="Coleman J.J."/>
            <person name="Rounsley S.D."/>
            <person name="Rodriguez-Carres M."/>
            <person name="Kuo A."/>
            <person name="Wasmann C.C."/>
            <person name="Grimwood J."/>
            <person name="Schmutz J."/>
            <person name="Taga M."/>
            <person name="White G.J."/>
            <person name="Zhou S."/>
            <person name="Schwartz D.C."/>
            <person name="Freitag M."/>
            <person name="Ma L.J."/>
            <person name="Danchin E.G."/>
            <person name="Henrissat B."/>
            <person name="Coutinho P.M."/>
            <person name="Nelson D.R."/>
            <person name="Straney D."/>
            <person name="Napoli C.A."/>
            <person name="Barker B.M."/>
            <person name="Gribskov M."/>
            <person name="Rep M."/>
            <person name="Kroken S."/>
            <person name="Molnar I."/>
            <person name="Rensing C."/>
            <person name="Kennell J.C."/>
            <person name="Zamora J."/>
            <person name="Farman M.L."/>
            <person name="Selker E.U."/>
            <person name="Salamov A."/>
            <person name="Shapiro H."/>
            <person name="Pangilinan J."/>
            <person name="Lindquist E."/>
            <person name="Lamers C."/>
            <person name="Grigoriev I.V."/>
            <person name="Geiser D.M."/>
            <person name="Covert S.F."/>
            <person name="Temporini E."/>
            <person name="Vanetten H.D."/>
        </authorList>
    </citation>
    <scope>NUCLEOTIDE SEQUENCE [LARGE SCALE GENOMIC DNA]</scope>
    <source>
        <strain evidence="3">ATCC MYA-4622 / CBS 123669 / FGSC 9596 / NRRL 45880 / 77-13-4</strain>
    </source>
</reference>
<evidence type="ECO:0000313" key="3">
    <source>
        <dbReference type="Proteomes" id="UP000005206"/>
    </source>
</evidence>
<accession>C7Z3P1</accession>
<evidence type="ECO:0000313" key="2">
    <source>
        <dbReference type="EMBL" id="EEU41171.1"/>
    </source>
</evidence>
<evidence type="ECO:0000256" key="1">
    <source>
        <dbReference type="SAM" id="Coils"/>
    </source>
</evidence>
<dbReference type="eggNOG" id="ENOG502RBAQ">
    <property type="taxonomic scope" value="Eukaryota"/>
</dbReference>
<name>C7Z3P1_FUSV7</name>
<feature type="coiled-coil region" evidence="1">
    <location>
        <begin position="7"/>
        <end position="34"/>
    </location>
</feature>
<organism evidence="2 3">
    <name type="scientific">Fusarium vanettenii (strain ATCC MYA-4622 / CBS 123669 / FGSC 9596 / NRRL 45880 / 77-13-4)</name>
    <name type="common">Fusarium solani subsp. pisi</name>
    <dbReference type="NCBI Taxonomy" id="660122"/>
    <lineage>
        <taxon>Eukaryota</taxon>
        <taxon>Fungi</taxon>
        <taxon>Dikarya</taxon>
        <taxon>Ascomycota</taxon>
        <taxon>Pezizomycotina</taxon>
        <taxon>Sordariomycetes</taxon>
        <taxon>Hypocreomycetidae</taxon>
        <taxon>Hypocreales</taxon>
        <taxon>Nectriaceae</taxon>
        <taxon>Fusarium</taxon>
        <taxon>Fusarium solani species complex</taxon>
        <taxon>Fusarium vanettenii</taxon>
    </lineage>
</organism>
<dbReference type="KEGG" id="nhe:NECHADRAFT_83319"/>
<dbReference type="AlphaFoldDB" id="C7Z3P1"/>
<dbReference type="InParanoid" id="C7Z3P1"/>
<proteinExistence type="predicted"/>
<dbReference type="VEuPathDB" id="FungiDB:NECHADRAFT_83319"/>
<dbReference type="Proteomes" id="UP000005206">
    <property type="component" value="Chromosome 8"/>
</dbReference>
<protein>
    <submittedName>
        <fullName evidence="2">Uncharacterized protein</fullName>
    </submittedName>
</protein>
<dbReference type="OrthoDB" id="4777753at2759"/>
<keyword evidence="3" id="KW-1185">Reference proteome</keyword>
<sequence>MEPPADIEALSQSVAALNNELKSVRRRIAELERRQEPIPSVQRLQPSPVPIEQLTQQATPGMAIQESERVASTGDACALECSNCGMHGHNKVHCLLVPEGRLAGCIFCNTAHNVDECSTFQNMSLGEQVSVLVHQRSRLPPLETRVPWVDWLRNWLSSEESRDAHGNTAMPSGYPWSEDFTKDLALGYIAEDAVALQPVFDESRDHNRLPIDPATADFGAVFAPRAG</sequence>
<dbReference type="HOGENOM" id="CLU_1219981_0_0_1"/>